<name>A0AAN9GML9_9CAEN</name>
<feature type="domain" description="G-protein coupled receptors family 1 profile" evidence="9">
    <location>
        <begin position="1"/>
        <end position="59"/>
    </location>
</feature>
<evidence type="ECO:0000259" key="9">
    <source>
        <dbReference type="PROSITE" id="PS50262"/>
    </source>
</evidence>
<evidence type="ECO:0000256" key="8">
    <source>
        <dbReference type="SAM" id="SignalP"/>
    </source>
</evidence>
<keyword evidence="8" id="KW-0732">Signal</keyword>
<dbReference type="PROSITE" id="PS50262">
    <property type="entry name" value="G_PROTEIN_RECEP_F1_2"/>
    <property type="match status" value="1"/>
</dbReference>
<sequence>MLVLILAVFVVCWLPQMVSLLYAELRPDRSKQLPPWYEHFSYFARYLTHLNSAINPIIYAGFNDNFKREFLNLCRGKKKKCRYSTIVSRVDSFQSSTHMTKV</sequence>
<evidence type="ECO:0000256" key="3">
    <source>
        <dbReference type="ARBA" id="ARBA00022989"/>
    </source>
</evidence>
<keyword evidence="3" id="KW-1133">Transmembrane helix</keyword>
<keyword evidence="5" id="KW-0472">Membrane</keyword>
<protein>
    <recommendedName>
        <fullName evidence="9">G-protein coupled receptors family 1 profile domain-containing protein</fullName>
    </recommendedName>
</protein>
<comment type="caution">
    <text evidence="10">The sequence shown here is derived from an EMBL/GenBank/DDBJ whole genome shotgun (WGS) entry which is preliminary data.</text>
</comment>
<keyword evidence="11" id="KW-1185">Reference proteome</keyword>
<dbReference type="PANTHER" id="PTHR24243:SF208">
    <property type="entry name" value="PYROKININ-1 RECEPTOR"/>
    <property type="match status" value="1"/>
</dbReference>
<accession>A0AAN9GML9</accession>
<dbReference type="InterPro" id="IPR017452">
    <property type="entry name" value="GPCR_Rhodpsn_7TM"/>
</dbReference>
<proteinExistence type="predicted"/>
<evidence type="ECO:0000256" key="7">
    <source>
        <dbReference type="ARBA" id="ARBA00023224"/>
    </source>
</evidence>
<evidence type="ECO:0000256" key="1">
    <source>
        <dbReference type="ARBA" id="ARBA00004141"/>
    </source>
</evidence>
<dbReference type="GO" id="GO:0016020">
    <property type="term" value="C:membrane"/>
    <property type="evidence" value="ECO:0007669"/>
    <property type="project" value="UniProtKB-SubCell"/>
</dbReference>
<comment type="subcellular location">
    <subcellularLocation>
        <location evidence="1">Membrane</location>
        <topology evidence="1">Multi-pass membrane protein</topology>
    </subcellularLocation>
</comment>
<evidence type="ECO:0000256" key="6">
    <source>
        <dbReference type="ARBA" id="ARBA00023170"/>
    </source>
</evidence>
<dbReference type="GO" id="GO:0004930">
    <property type="term" value="F:G protein-coupled receptor activity"/>
    <property type="evidence" value="ECO:0007669"/>
    <property type="project" value="UniProtKB-KW"/>
</dbReference>
<feature type="signal peptide" evidence="8">
    <location>
        <begin position="1"/>
        <end position="23"/>
    </location>
</feature>
<evidence type="ECO:0000313" key="11">
    <source>
        <dbReference type="Proteomes" id="UP001374579"/>
    </source>
</evidence>
<evidence type="ECO:0000313" key="10">
    <source>
        <dbReference type="EMBL" id="KAK7112190.1"/>
    </source>
</evidence>
<feature type="chain" id="PRO_5042917243" description="G-protein coupled receptors family 1 profile domain-containing protein" evidence="8">
    <location>
        <begin position="24"/>
        <end position="102"/>
    </location>
</feature>
<dbReference type="EMBL" id="JBAMIC010000002">
    <property type="protein sequence ID" value="KAK7112190.1"/>
    <property type="molecule type" value="Genomic_DNA"/>
</dbReference>
<keyword evidence="2" id="KW-0812">Transmembrane</keyword>
<keyword evidence="4" id="KW-0297">G-protein coupled receptor</keyword>
<evidence type="ECO:0000256" key="4">
    <source>
        <dbReference type="ARBA" id="ARBA00023040"/>
    </source>
</evidence>
<evidence type="ECO:0000256" key="5">
    <source>
        <dbReference type="ARBA" id="ARBA00023136"/>
    </source>
</evidence>
<keyword evidence="7" id="KW-0807">Transducer</keyword>
<dbReference type="Proteomes" id="UP001374579">
    <property type="component" value="Unassembled WGS sequence"/>
</dbReference>
<organism evidence="10 11">
    <name type="scientific">Littorina saxatilis</name>
    <dbReference type="NCBI Taxonomy" id="31220"/>
    <lineage>
        <taxon>Eukaryota</taxon>
        <taxon>Metazoa</taxon>
        <taxon>Spiralia</taxon>
        <taxon>Lophotrochozoa</taxon>
        <taxon>Mollusca</taxon>
        <taxon>Gastropoda</taxon>
        <taxon>Caenogastropoda</taxon>
        <taxon>Littorinimorpha</taxon>
        <taxon>Littorinoidea</taxon>
        <taxon>Littorinidae</taxon>
        <taxon>Littorina</taxon>
    </lineage>
</organism>
<dbReference type="InterPro" id="IPR000276">
    <property type="entry name" value="GPCR_Rhodpsn"/>
</dbReference>
<dbReference type="Gene3D" id="1.20.1070.10">
    <property type="entry name" value="Rhodopsin 7-helix transmembrane proteins"/>
    <property type="match status" value="1"/>
</dbReference>
<dbReference type="AlphaFoldDB" id="A0AAN9GML9"/>
<dbReference type="SUPFAM" id="SSF81321">
    <property type="entry name" value="Family A G protein-coupled receptor-like"/>
    <property type="match status" value="1"/>
</dbReference>
<evidence type="ECO:0000256" key="2">
    <source>
        <dbReference type="ARBA" id="ARBA00022692"/>
    </source>
</evidence>
<reference evidence="10 11" key="1">
    <citation type="submission" date="2024-02" db="EMBL/GenBank/DDBJ databases">
        <title>Chromosome-scale genome assembly of the rough periwinkle Littorina saxatilis.</title>
        <authorList>
            <person name="De Jode A."/>
            <person name="Faria R."/>
            <person name="Formenti G."/>
            <person name="Sims Y."/>
            <person name="Smith T.P."/>
            <person name="Tracey A."/>
            <person name="Wood J.M.D."/>
            <person name="Zagrodzka Z.B."/>
            <person name="Johannesson K."/>
            <person name="Butlin R.K."/>
            <person name="Leder E.H."/>
        </authorList>
    </citation>
    <scope>NUCLEOTIDE SEQUENCE [LARGE SCALE GENOMIC DNA]</scope>
    <source>
        <strain evidence="10">Snail1</strain>
        <tissue evidence="10">Muscle</tissue>
    </source>
</reference>
<dbReference type="Pfam" id="PF00001">
    <property type="entry name" value="7tm_1"/>
    <property type="match status" value="1"/>
</dbReference>
<gene>
    <name evidence="10" type="ORF">V1264_011679</name>
</gene>
<dbReference type="PANTHER" id="PTHR24243">
    <property type="entry name" value="G-PROTEIN COUPLED RECEPTOR"/>
    <property type="match status" value="1"/>
</dbReference>
<keyword evidence="6" id="KW-0675">Receptor</keyword>